<dbReference type="InterPro" id="IPR017941">
    <property type="entry name" value="Rieske_2Fe-2S"/>
</dbReference>
<protein>
    <recommendedName>
        <fullName evidence="8">Rieske domain-containing protein</fullName>
    </recommendedName>
</protein>
<evidence type="ECO:0000313" key="9">
    <source>
        <dbReference type="EMBL" id="AUG53642.1"/>
    </source>
</evidence>
<dbReference type="RefSeq" id="WP_101285182.1">
    <property type="nucleotide sequence ID" value="NZ_CP024199.1"/>
</dbReference>
<evidence type="ECO:0000313" key="10">
    <source>
        <dbReference type="Proteomes" id="UP000233458"/>
    </source>
</evidence>
<keyword evidence="1" id="KW-0001">2Fe-2S</keyword>
<keyword evidence="10" id="KW-1185">Reference proteome</keyword>
<dbReference type="Pfam" id="PF00355">
    <property type="entry name" value="Rieske"/>
    <property type="match status" value="1"/>
</dbReference>
<dbReference type="SUPFAM" id="SSF50022">
    <property type="entry name" value="ISP domain"/>
    <property type="match status" value="1"/>
</dbReference>
<feature type="domain" description="Rieske" evidence="8">
    <location>
        <begin position="47"/>
        <end position="141"/>
    </location>
</feature>
<feature type="region of interest" description="Disordered" evidence="7">
    <location>
        <begin position="1"/>
        <end position="33"/>
    </location>
</feature>
<evidence type="ECO:0000256" key="1">
    <source>
        <dbReference type="ARBA" id="ARBA00022714"/>
    </source>
</evidence>
<keyword evidence="2" id="KW-0479">Metal-binding</keyword>
<name>A0ABM6QAU1_9PROT</name>
<dbReference type="Gene3D" id="2.102.10.10">
    <property type="entry name" value="Rieske [2Fe-2S] iron-sulphur domain"/>
    <property type="match status" value="1"/>
</dbReference>
<proteinExistence type="inferred from homology"/>
<comment type="similarity">
    <text evidence="6">Belongs to the bacterial ring-hydroxylating dioxygenase ferredoxin component family.</text>
</comment>
<dbReference type="Proteomes" id="UP000233458">
    <property type="component" value="Chromosome"/>
</dbReference>
<evidence type="ECO:0000256" key="3">
    <source>
        <dbReference type="ARBA" id="ARBA00023004"/>
    </source>
</evidence>
<evidence type="ECO:0000259" key="8">
    <source>
        <dbReference type="PROSITE" id="PS51296"/>
    </source>
</evidence>
<evidence type="ECO:0000256" key="6">
    <source>
        <dbReference type="ARBA" id="ARBA00038001"/>
    </source>
</evidence>
<dbReference type="PANTHER" id="PTHR21496">
    <property type="entry name" value="FERREDOXIN-RELATED"/>
    <property type="match status" value="1"/>
</dbReference>
<feature type="compositionally biased region" description="Polar residues" evidence="7">
    <location>
        <begin position="1"/>
        <end position="24"/>
    </location>
</feature>
<dbReference type="PROSITE" id="PS51296">
    <property type="entry name" value="RIESKE"/>
    <property type="match status" value="1"/>
</dbReference>
<keyword evidence="4" id="KW-0411">Iron-sulfur</keyword>
<reference evidence="9 10" key="1">
    <citation type="submission" date="2017-10" db="EMBL/GenBank/DDBJ databases">
        <title>Biodiversity and function of Thalassospira species in the particle-attached aromatic-hydrocarbon-degrading consortia from the surface seawater of the China South Sea.</title>
        <authorList>
            <person name="Dong C."/>
            <person name="Liu R."/>
            <person name="Shao Z."/>
        </authorList>
    </citation>
    <scope>NUCLEOTIDE SEQUENCE [LARGE SCALE GENOMIC DNA]</scope>
    <source>
        <strain evidence="9 10">CSC3H3</strain>
    </source>
</reference>
<gene>
    <name evidence="9" type="ORF">CSC3H3_13655</name>
</gene>
<comment type="cofactor">
    <cofactor evidence="5">
        <name>[2Fe-2S] cluster</name>
        <dbReference type="ChEBI" id="CHEBI:190135"/>
    </cofactor>
</comment>
<dbReference type="InterPro" id="IPR036922">
    <property type="entry name" value="Rieske_2Fe-2S_sf"/>
</dbReference>
<sequence>MTNAHSGLETPTTDHSPSSPQASMASGDISGAAKEKAGTVAGAGNWQAATTLAELGETGRKLVRMNGRQIAVFKTDNGIYACNNRCPHEGFPLMEGTLSQDCVLTCNWHNWKFDLDSGDTLVGGDKLRRYPARITGDGVVELDMTEPPQHQQRDEILSNLDEALHKNDYDRLSRELARLDQIGVNPLEAVKKAFALRMDRFEFGTTHAMPGAADWLAYMQELTDPYERLACLSEVLGHIAWDSTYHPVYPFTPSVIPWSAGDFSNAVEAEDEDIAVALVRGALDAGMTWDDLRPAFARCAMRHYAGFGHSVIYVSKVSPLLAALGEDALESLILPLTRHLCTVTREDLIPEFRAFHVVRKDWDEHVGQEPATRDDFLGRAVARVLSRVRRSAGDPLACYHALMEAAVWQVRHFDETVMYRTNMPIGTNVNWLDVTHAMTTAQAVRELATEMPELWADGLLQIGCFIGRNAKYVHKDGDPGNYAANAGIDWDGDSETILGNLMRSHVLYHGCTDYIEPVHRLKTISMVRSELAQFPDAPWRKDMLVAVHRYVRSDFPRRRAVRTAFQSTTFVGQD</sequence>
<dbReference type="EMBL" id="CP024199">
    <property type="protein sequence ID" value="AUG53642.1"/>
    <property type="molecule type" value="Genomic_DNA"/>
</dbReference>
<evidence type="ECO:0000256" key="2">
    <source>
        <dbReference type="ARBA" id="ARBA00022723"/>
    </source>
</evidence>
<evidence type="ECO:0000256" key="5">
    <source>
        <dbReference type="ARBA" id="ARBA00034078"/>
    </source>
</evidence>
<organism evidence="9 10">
    <name type="scientific">Thalassospira marina</name>
    <dbReference type="NCBI Taxonomy" id="2048283"/>
    <lineage>
        <taxon>Bacteria</taxon>
        <taxon>Pseudomonadati</taxon>
        <taxon>Pseudomonadota</taxon>
        <taxon>Alphaproteobacteria</taxon>
        <taxon>Rhodospirillales</taxon>
        <taxon>Thalassospiraceae</taxon>
        <taxon>Thalassospira</taxon>
    </lineage>
</organism>
<evidence type="ECO:0000256" key="4">
    <source>
        <dbReference type="ARBA" id="ARBA00023014"/>
    </source>
</evidence>
<evidence type="ECO:0000256" key="7">
    <source>
        <dbReference type="SAM" id="MobiDB-lite"/>
    </source>
</evidence>
<accession>A0ABM6QAU1</accession>
<dbReference type="PANTHER" id="PTHR21496:SF0">
    <property type="entry name" value="RIESKE DOMAIN-CONTAINING PROTEIN"/>
    <property type="match status" value="1"/>
</dbReference>
<keyword evidence="3" id="KW-0408">Iron</keyword>